<reference evidence="9" key="1">
    <citation type="submission" date="2016-10" db="EMBL/GenBank/DDBJ databases">
        <authorList>
            <person name="Varghese N."/>
            <person name="Submissions S."/>
        </authorList>
    </citation>
    <scope>NUCLEOTIDE SEQUENCE [LARGE SCALE GENOMIC DNA]</scope>
    <source>
        <strain evidence="9">CCM 7469</strain>
    </source>
</reference>
<evidence type="ECO:0000313" key="9">
    <source>
        <dbReference type="Proteomes" id="UP000199636"/>
    </source>
</evidence>
<feature type="region of interest" description="Disordered" evidence="5">
    <location>
        <begin position="347"/>
        <end position="381"/>
    </location>
</feature>
<dbReference type="EMBL" id="FNDS01000009">
    <property type="protein sequence ID" value="SDI42169.1"/>
    <property type="molecule type" value="Genomic_DNA"/>
</dbReference>
<evidence type="ECO:0000259" key="7">
    <source>
        <dbReference type="Pfam" id="PF18451"/>
    </source>
</evidence>
<feature type="region of interest" description="Disordered" evidence="5">
    <location>
        <begin position="521"/>
        <end position="540"/>
    </location>
</feature>
<dbReference type="Pfam" id="PF18451">
    <property type="entry name" value="CdiA_C"/>
    <property type="match status" value="1"/>
</dbReference>
<keyword evidence="4" id="KW-0843">Virulence</keyword>
<keyword evidence="3" id="KW-1266">Target cell cytoplasm</keyword>
<evidence type="ECO:0000256" key="1">
    <source>
        <dbReference type="ARBA" id="ARBA00004219"/>
    </source>
</evidence>
<dbReference type="GO" id="GO:0090729">
    <property type="term" value="F:toxin activity"/>
    <property type="evidence" value="ECO:0007669"/>
    <property type="project" value="UniProtKB-KW"/>
</dbReference>
<dbReference type="Proteomes" id="UP000199636">
    <property type="component" value="Unassembled WGS sequence"/>
</dbReference>
<dbReference type="Pfam" id="PF13332">
    <property type="entry name" value="Fil_haemagg_2"/>
    <property type="match status" value="4"/>
</dbReference>
<keyword evidence="9" id="KW-1185">Reference proteome</keyword>
<gene>
    <name evidence="8" type="ORF">SAMN05216272_1091</name>
</gene>
<evidence type="ECO:0000256" key="2">
    <source>
        <dbReference type="ARBA" id="ARBA00022656"/>
    </source>
</evidence>
<dbReference type="RefSeq" id="WP_212633150.1">
    <property type="nucleotide sequence ID" value="NZ_FNDS01000009.1"/>
</dbReference>
<feature type="region of interest" description="Disordered" evidence="5">
    <location>
        <begin position="929"/>
        <end position="950"/>
    </location>
</feature>
<dbReference type="Gene3D" id="3.40.1350.120">
    <property type="match status" value="1"/>
</dbReference>
<dbReference type="GO" id="GO:0003824">
    <property type="term" value="F:catalytic activity"/>
    <property type="evidence" value="ECO:0007669"/>
    <property type="project" value="UniProtKB-ARBA"/>
</dbReference>
<organism evidence="8 9">
    <name type="scientific">Pseudomonas panipatensis</name>
    <dbReference type="NCBI Taxonomy" id="428992"/>
    <lineage>
        <taxon>Bacteria</taxon>
        <taxon>Pseudomonadati</taxon>
        <taxon>Pseudomonadota</taxon>
        <taxon>Gammaproteobacteria</taxon>
        <taxon>Pseudomonadales</taxon>
        <taxon>Pseudomonadaceae</taxon>
        <taxon>Pseudomonas</taxon>
    </lineage>
</organism>
<evidence type="ECO:0000313" key="8">
    <source>
        <dbReference type="EMBL" id="SDI42169.1"/>
    </source>
</evidence>
<keyword evidence="2" id="KW-0800">Toxin</keyword>
<feature type="compositionally biased region" description="Low complexity" evidence="5">
    <location>
        <begin position="429"/>
        <end position="448"/>
    </location>
</feature>
<feature type="compositionally biased region" description="Low complexity" evidence="5">
    <location>
        <begin position="931"/>
        <end position="940"/>
    </location>
</feature>
<dbReference type="CDD" id="cd20727">
    <property type="entry name" value="CDI_toxin_Bp_tRNase-like"/>
    <property type="match status" value="1"/>
</dbReference>
<dbReference type="InterPro" id="IPR040559">
    <property type="entry name" value="CdiA_C"/>
</dbReference>
<evidence type="ECO:0000256" key="4">
    <source>
        <dbReference type="ARBA" id="ARBA00023026"/>
    </source>
</evidence>
<accession>A0A1G8KFG7</accession>
<evidence type="ECO:0000259" key="6">
    <source>
        <dbReference type="Pfam" id="PF04829"/>
    </source>
</evidence>
<evidence type="ECO:0000256" key="5">
    <source>
        <dbReference type="SAM" id="MobiDB-lite"/>
    </source>
</evidence>
<sequence>NSHKYLIETNPALTSLKSFLSSDYLLGQLGYDPDRAQKRLGDGLYEQRLLQQAVVARTGQRFIDGMASDEALFKYLMDNAIAYKDALHLSVGVGLSAEQVAALTHDIVWLEEAEVNGEKVLVPVLYLAQAKNRLAPNGALIQGQDVSLISGGKLTNQGTLRASGNLSATAANIDNSGLIEASQRLQLLATDSIRNAQGGIIAGRDVSLTALTGDVINQRSVTRIDSAQGQRTWTASFADSAARIEAAGNLDISAGRDIGNLGGVLKAGNDLRLNARRDLNITSVETINGQVNGSRSSSQSIRQLGAEASAGRDLDISAGRDLSAVASRLDAARDAALSAGRDVTLASAADESHSYSNTRKVTAQEDHVQQQGSELNAGGSVSVASGQDLRLQASKISASREAYLYASRDVNLVAAEDSDYSYYRKTKTSHSGLSSSSKTTIDSSSSTTQVGSLVSADTVAIRAGQDIGVSASDVASSNGTRLVAGRNVVVDGATETSETSHAESKKKSGVMSSGGLGFSIGSASTKATQTEHTEQTRGSTIGSVLGNVDIQAGKDLTIRGSDVVAGKDINLIGQNVNILAAQNENRSEQTYKSKSSGLTLALSGSVGSAMDSAYQTAKQARSEDDSRLSALQGIKAGLTGVQAWQAAQQGSEEGGVKQFFGISASLGSQKSSSKQTQEQSVSQGSSLTAGNSLNILATGSGAVGQDGDIHIQGSQLKAGNDLLLAANRDITLEAAANTQTLAGKNSSSGGAIGASLGYGSDGKAGLSIFASANQGSGKEKGTGTTWSETTLDAGGKASLVSGRDTALKGAQVNGEQIIANVGRDLTLQSLQDSDYYDSKQKNVSAGASVAIIGSGGSANFSASQSKIDSNYQSVQEQTGLYAGKGGFQIDVGNHTQLDGSVIASTADADKNRLSTATLGWSSLDNKADYKSQQQSVSVSSGNDGSGKFTSNMPSGMLVAYTHGDSASGTTNSAIANGAIDVRDPASQQQDVASLSRDVEHANGSISPIFDKEKEQQRLQQVQLIAEIGTQAMDIVRTQGQIEAEKAAKAKLAEEGNRTPTQEQIRNSPAYQAAMASYGTGSDLQRAAQAVTAALQGLAGGDIGSALAGASAPYLANVIKQQTGDNDSARIMAQAVLGAVVAQAQGNSAAAGAAGAAGGELIAKAIADQLYGVKNNDTRGLSEEQKQTISALSTLAAGIAGAALRGDAAGALAAAQAGKNAVENNHLSTYESLSLKQKEAQYQRDCPGGAGNSGVCQALKADIQALREKGRSVLETERIAVGDDMGAEYVGKTKPGDIIPCSGSANGFCQVSDQVVNTELGKEWRLMPATPEQAQVAQTQQQSANAQADASLKQWGAGAFDAGCGGFGMASTACQVYRAAGGANPISGATPSTGEQVLWGASAILNGLGIYGAGARGAATTGKIKIEPGAIPDANEVRAGQGLSGLGYDVTHQTTASAKGIQGQRTADLHVDGIGSIDVYTPKNLAPTNIVRAIEKKANQAGGVLVQADLPSADMSSIAARMWGKNNAQNIKTIFFQGSDGVVVRFDRPSGGG</sequence>
<dbReference type="Pfam" id="PF04829">
    <property type="entry name" value="PT-VENN"/>
    <property type="match status" value="1"/>
</dbReference>
<proteinExistence type="predicted"/>
<dbReference type="STRING" id="428992.SAMN05216272_1091"/>
<feature type="domain" description="VENN motif-containing" evidence="6">
    <location>
        <begin position="1180"/>
        <end position="1227"/>
    </location>
</feature>
<dbReference type="InterPro" id="IPR025157">
    <property type="entry name" value="Hemagglutinin_rpt"/>
</dbReference>
<evidence type="ECO:0000256" key="3">
    <source>
        <dbReference type="ARBA" id="ARBA00022913"/>
    </source>
</evidence>
<name>A0A1G8KFG7_9PSED</name>
<protein>
    <submittedName>
        <fullName evidence="8">Filamentous hemagglutinin</fullName>
    </submittedName>
</protein>
<feature type="region of interest" description="Disordered" evidence="5">
    <location>
        <begin position="493"/>
        <end position="513"/>
    </location>
</feature>
<dbReference type="InterPro" id="IPR006914">
    <property type="entry name" value="VENN_dom"/>
</dbReference>
<comment type="subcellular location">
    <subcellularLocation>
        <location evidence="1">Target cell</location>
        <location evidence="1">Target cell cytoplasm</location>
    </subcellularLocation>
</comment>
<feature type="non-terminal residue" evidence="8">
    <location>
        <position position="1"/>
    </location>
</feature>
<feature type="region of interest" description="Disordered" evidence="5">
    <location>
        <begin position="426"/>
        <end position="449"/>
    </location>
</feature>
<feature type="domain" description="tRNA nuclease CdiA C-terminal" evidence="7">
    <location>
        <begin position="1464"/>
        <end position="1540"/>
    </location>
</feature>